<dbReference type="Proteomes" id="UP000321907">
    <property type="component" value="Unassembled WGS sequence"/>
</dbReference>
<feature type="chain" id="PRO_5022815808" evidence="1">
    <location>
        <begin position="30"/>
        <end position="456"/>
    </location>
</feature>
<protein>
    <submittedName>
        <fullName evidence="3">DUF5103 domain-containing protein</fullName>
    </submittedName>
</protein>
<reference evidence="3 4" key="1">
    <citation type="submission" date="2019-08" db="EMBL/GenBank/DDBJ databases">
        <title>Lewinella sp. strain SSH13 Genome sequencing and assembly.</title>
        <authorList>
            <person name="Kim I."/>
        </authorList>
    </citation>
    <scope>NUCLEOTIDE SEQUENCE [LARGE SCALE GENOMIC DNA]</scope>
    <source>
        <strain evidence="3 4">SSH13</strain>
    </source>
</reference>
<comment type="caution">
    <text evidence="3">The sequence shown here is derived from an EMBL/GenBank/DDBJ whole genome shotgun (WGS) entry which is preliminary data.</text>
</comment>
<accession>A0A5C7FUI3</accession>
<feature type="signal peptide" evidence="1">
    <location>
        <begin position="1"/>
        <end position="29"/>
    </location>
</feature>
<gene>
    <name evidence="3" type="ORF">FUA23_14385</name>
</gene>
<dbReference type="Pfam" id="PF17116">
    <property type="entry name" value="T9SS_plug_1st"/>
    <property type="match status" value="1"/>
</dbReference>
<dbReference type="RefSeq" id="WP_147931452.1">
    <property type="nucleotide sequence ID" value="NZ_VOXD01000022.1"/>
</dbReference>
<dbReference type="OrthoDB" id="1522602at2"/>
<evidence type="ECO:0000313" key="4">
    <source>
        <dbReference type="Proteomes" id="UP000321907"/>
    </source>
</evidence>
<sequence length="456" mass="52938">MNLTFSKLTLHLRSVAMLLLFAIPALTQAQDEDLLFIDNTYVDNIKTVRFHLDGVLHSYPLIELNGSGKLRLSFDDFNDEVRRYSYKFIHCDQDWQPSSLSPLEFNAGNTIGYFDDYDFSIRTLRDYIHYELVFPNRDMQISASGNYLLVVYDDEDETIPVITRRFMVQEKLAGVTGRVMRPSIVDQIHTHQEVDLTVGTKQMQVRNPLRELRATVIQNNRWDNAVTGIVPSLLQNDAVRFDYQGQVSFFGGNEYRNLDIRSVRAPRTEMVSVTNEEDGYAMMMQADRPRDNGTYLGYIDFNGDYINDRFEELTLQLTQESQSGETFDRFDYNYSGDYVRMTFVLATNTKLDRDIYLFGGFTENQLKPEYKMVWNTQISAYVGQAVLKQGFYNYHYVVEQNPPPGSTKASDRFTYDYIEGSFDETENDYLALIYWRPIGGRYDRLVGTSQMNSNVD</sequence>
<dbReference type="AlphaFoldDB" id="A0A5C7FUI3"/>
<evidence type="ECO:0000313" key="3">
    <source>
        <dbReference type="EMBL" id="TXF88470.1"/>
    </source>
</evidence>
<feature type="domain" description="Type 9 secretion system plug protein N-terminal" evidence="2">
    <location>
        <begin position="45"/>
        <end position="170"/>
    </location>
</feature>
<evidence type="ECO:0000256" key="1">
    <source>
        <dbReference type="SAM" id="SignalP"/>
    </source>
</evidence>
<dbReference type="EMBL" id="VOXD01000022">
    <property type="protein sequence ID" value="TXF88470.1"/>
    <property type="molecule type" value="Genomic_DNA"/>
</dbReference>
<name>A0A5C7FUI3_9BACT</name>
<evidence type="ECO:0000259" key="2">
    <source>
        <dbReference type="Pfam" id="PF17116"/>
    </source>
</evidence>
<dbReference type="InterPro" id="IPR031345">
    <property type="entry name" value="T9SS_Plug_N"/>
</dbReference>
<keyword evidence="4" id="KW-1185">Reference proteome</keyword>
<organism evidence="3 4">
    <name type="scientific">Neolewinella aurantiaca</name>
    <dbReference type="NCBI Taxonomy" id="2602767"/>
    <lineage>
        <taxon>Bacteria</taxon>
        <taxon>Pseudomonadati</taxon>
        <taxon>Bacteroidota</taxon>
        <taxon>Saprospiria</taxon>
        <taxon>Saprospirales</taxon>
        <taxon>Lewinellaceae</taxon>
        <taxon>Neolewinella</taxon>
    </lineage>
</organism>
<proteinExistence type="predicted"/>
<keyword evidence="1" id="KW-0732">Signal</keyword>